<gene>
    <name evidence="1" type="ORF">MBSD_n2246</name>
</gene>
<dbReference type="AlphaFoldDB" id="A0A0K8QPU8"/>
<proteinExistence type="predicted"/>
<keyword evidence="2" id="KW-1185">Reference proteome</keyword>
<dbReference type="InterPro" id="IPR025543">
    <property type="entry name" value="Dodecin-like"/>
</dbReference>
<dbReference type="Pfam" id="PF07311">
    <property type="entry name" value="Dodecin"/>
    <property type="match status" value="1"/>
</dbReference>
<organism evidence="1">
    <name type="scientific">Mizugakiibacter sediminis</name>
    <dbReference type="NCBI Taxonomy" id="1475481"/>
    <lineage>
        <taxon>Bacteria</taxon>
        <taxon>Pseudomonadati</taxon>
        <taxon>Pseudomonadota</taxon>
        <taxon>Gammaproteobacteria</taxon>
        <taxon>Lysobacterales</taxon>
        <taxon>Rhodanobacteraceae</taxon>
        <taxon>Mizugakiibacter</taxon>
    </lineage>
</organism>
<protein>
    <recommendedName>
        <fullName evidence="3">Dodecin domain-containing protein</fullName>
    </recommendedName>
</protein>
<dbReference type="SUPFAM" id="SSF89807">
    <property type="entry name" value="Dodecin-like"/>
    <property type="match status" value="1"/>
</dbReference>
<dbReference type="Proteomes" id="UP000253740">
    <property type="component" value="Unassembled WGS sequence"/>
</dbReference>
<dbReference type="RefSeq" id="WP_237071804.1">
    <property type="nucleotide sequence ID" value="NZ_DF970239.1"/>
</dbReference>
<reference evidence="1" key="1">
    <citation type="submission" date="2015-08" db="EMBL/GenBank/DDBJ databases">
        <title>Complete DNA Sequence of Pseudomonas syringae pv. actinidiae, the Causal Agent of Kiwifruit Canker Disease.</title>
        <authorList>
            <person name="Rikkerink E.H.A."/>
            <person name="Fineran P.C."/>
        </authorList>
    </citation>
    <scope>NUCLEOTIDE SEQUENCE</scope>
    <source>
        <strain evidence="1">SkMP5</strain>
    </source>
</reference>
<evidence type="ECO:0008006" key="3">
    <source>
        <dbReference type="Google" id="ProtNLM"/>
    </source>
</evidence>
<dbReference type="EMBL" id="DF970239">
    <property type="protein sequence ID" value="GAP66930.1"/>
    <property type="molecule type" value="Genomic_DNA"/>
</dbReference>
<evidence type="ECO:0000313" key="2">
    <source>
        <dbReference type="Proteomes" id="UP000253740"/>
    </source>
</evidence>
<evidence type="ECO:0000313" key="1">
    <source>
        <dbReference type="EMBL" id="GAP66930.1"/>
    </source>
</evidence>
<name>A0A0K8QPU8_9GAMM</name>
<dbReference type="Gene3D" id="3.30.1660.10">
    <property type="entry name" value="Flavin-binding protein dodecin"/>
    <property type="match status" value="1"/>
</dbReference>
<sequence length="40" mass="4602">MAKTISNLRGAWVSDIKVNTEPDGRVKEWRVELKVTFVVE</sequence>
<dbReference type="InterPro" id="IPR036694">
    <property type="entry name" value="Dodecin-like_sf"/>
</dbReference>
<dbReference type="InterPro" id="IPR009923">
    <property type="entry name" value="Dodecin"/>
</dbReference>
<accession>A0A0K8QPU8</accession>